<evidence type="ECO:0000313" key="2">
    <source>
        <dbReference type="Proteomes" id="UP000693946"/>
    </source>
</evidence>
<evidence type="ECO:0000313" key="1">
    <source>
        <dbReference type="EMBL" id="KAG7517807.1"/>
    </source>
</evidence>
<name>A0AAV6SL40_SOLSE</name>
<reference evidence="1 2" key="1">
    <citation type="journal article" date="2021" name="Sci. Rep.">
        <title>Chromosome anchoring in Senegalese sole (Solea senegalensis) reveals sex-associated markers and genome rearrangements in flatfish.</title>
        <authorList>
            <person name="Guerrero-Cozar I."/>
            <person name="Gomez-Garrido J."/>
            <person name="Berbel C."/>
            <person name="Martinez-Blanch J.F."/>
            <person name="Alioto T."/>
            <person name="Claros M.G."/>
            <person name="Gagnaire P.A."/>
            <person name="Manchado M."/>
        </authorList>
    </citation>
    <scope>NUCLEOTIDE SEQUENCE [LARGE SCALE GENOMIC DNA]</scope>
    <source>
        <strain evidence="1">Sse05_10M</strain>
    </source>
</reference>
<accession>A0AAV6SL40</accession>
<proteinExistence type="predicted"/>
<comment type="caution">
    <text evidence="1">The sequence shown here is derived from an EMBL/GenBank/DDBJ whole genome shotgun (WGS) entry which is preliminary data.</text>
</comment>
<sequence length="124" mass="13779">MFHYTVRRVKWRASSGARRTSSFTHQPGTRFVVVRLLYRHIGRRSAELRAAVEGGVLCEHRVPRQECGETWQMVTCACPQCGGGTVRPKARTLLTSSPPSSHLYSLVTTKTITVVRLSLPASIA</sequence>
<dbReference type="EMBL" id="JAGKHQ010000004">
    <property type="protein sequence ID" value="KAG7517807.1"/>
    <property type="molecule type" value="Genomic_DNA"/>
</dbReference>
<gene>
    <name evidence="1" type="ORF">JOB18_016568</name>
</gene>
<dbReference type="AlphaFoldDB" id="A0AAV6SL40"/>
<organism evidence="1 2">
    <name type="scientific">Solea senegalensis</name>
    <name type="common">Senegalese sole</name>
    <dbReference type="NCBI Taxonomy" id="28829"/>
    <lineage>
        <taxon>Eukaryota</taxon>
        <taxon>Metazoa</taxon>
        <taxon>Chordata</taxon>
        <taxon>Craniata</taxon>
        <taxon>Vertebrata</taxon>
        <taxon>Euteleostomi</taxon>
        <taxon>Actinopterygii</taxon>
        <taxon>Neopterygii</taxon>
        <taxon>Teleostei</taxon>
        <taxon>Neoteleostei</taxon>
        <taxon>Acanthomorphata</taxon>
        <taxon>Carangaria</taxon>
        <taxon>Pleuronectiformes</taxon>
        <taxon>Pleuronectoidei</taxon>
        <taxon>Soleidae</taxon>
        <taxon>Solea</taxon>
    </lineage>
</organism>
<dbReference type="Proteomes" id="UP000693946">
    <property type="component" value="Linkage Group LG12"/>
</dbReference>
<protein>
    <submittedName>
        <fullName evidence="1">Uncharacterized protein</fullName>
    </submittedName>
</protein>
<keyword evidence="2" id="KW-1185">Reference proteome</keyword>